<name>A0A2B7YS39_POLH7</name>
<feature type="region of interest" description="Disordered" evidence="1">
    <location>
        <begin position="186"/>
        <end position="219"/>
    </location>
</feature>
<evidence type="ECO:0000313" key="3">
    <source>
        <dbReference type="EMBL" id="PGH23682.1"/>
    </source>
</evidence>
<evidence type="ECO:0000256" key="1">
    <source>
        <dbReference type="SAM" id="MobiDB-lite"/>
    </source>
</evidence>
<dbReference type="OrthoDB" id="5407957at2759"/>
<dbReference type="Proteomes" id="UP000224634">
    <property type="component" value="Unassembled WGS sequence"/>
</dbReference>
<gene>
    <name evidence="3" type="ORF">AJ80_02288</name>
</gene>
<dbReference type="PANTHER" id="PTHR31138">
    <property type="entry name" value="CHROMOSOME 19, WHOLE GENOME SHOTGUN SEQUENCE"/>
    <property type="match status" value="1"/>
</dbReference>
<organism evidence="3 4">
    <name type="scientific">Polytolypa hystricis (strain UAMH7299)</name>
    <dbReference type="NCBI Taxonomy" id="1447883"/>
    <lineage>
        <taxon>Eukaryota</taxon>
        <taxon>Fungi</taxon>
        <taxon>Dikarya</taxon>
        <taxon>Ascomycota</taxon>
        <taxon>Pezizomycotina</taxon>
        <taxon>Eurotiomycetes</taxon>
        <taxon>Eurotiomycetidae</taxon>
        <taxon>Onygenales</taxon>
        <taxon>Onygenales incertae sedis</taxon>
        <taxon>Polytolypa</taxon>
    </lineage>
</organism>
<comment type="caution">
    <text evidence="3">The sequence shown here is derived from an EMBL/GenBank/DDBJ whole genome shotgun (WGS) entry which is preliminary data.</text>
</comment>
<dbReference type="Gene3D" id="3.15.10.10">
    <property type="entry name" value="Bactericidal permeability-increasing protein, domain 1"/>
    <property type="match status" value="1"/>
</dbReference>
<dbReference type="InterPro" id="IPR045967">
    <property type="entry name" value="HAM1-like_N"/>
</dbReference>
<evidence type="ECO:0000313" key="4">
    <source>
        <dbReference type="Proteomes" id="UP000224634"/>
    </source>
</evidence>
<feature type="region of interest" description="Disordered" evidence="1">
    <location>
        <begin position="1"/>
        <end position="20"/>
    </location>
</feature>
<feature type="compositionally biased region" description="Basic and acidic residues" evidence="1">
    <location>
        <begin position="190"/>
        <end position="213"/>
    </location>
</feature>
<reference evidence="3 4" key="1">
    <citation type="submission" date="2017-10" db="EMBL/GenBank/DDBJ databases">
        <title>Comparative genomics in systemic dimorphic fungi from Ajellomycetaceae.</title>
        <authorList>
            <person name="Munoz J.F."/>
            <person name="Mcewen J.G."/>
            <person name="Clay O.K."/>
            <person name="Cuomo C.A."/>
        </authorList>
    </citation>
    <scope>NUCLEOTIDE SEQUENCE [LARGE SCALE GENOMIC DNA]</scope>
    <source>
        <strain evidence="3 4">UAMH7299</strain>
    </source>
</reference>
<protein>
    <recommendedName>
        <fullName evidence="2">HAM1-like N-terminal domain-containing protein</fullName>
    </recommendedName>
</protein>
<dbReference type="InterPro" id="IPR017943">
    <property type="entry name" value="Bactericidal_perm-incr_a/b_dom"/>
</dbReference>
<accession>A0A2B7YS39</accession>
<dbReference type="AlphaFoldDB" id="A0A2B7YS39"/>
<dbReference type="STRING" id="1447883.A0A2B7YS39"/>
<dbReference type="Pfam" id="PF19343">
    <property type="entry name" value="HAM1_N"/>
    <property type="match status" value="1"/>
</dbReference>
<proteinExistence type="predicted"/>
<feature type="domain" description="HAM1-like N-terminal" evidence="2">
    <location>
        <begin position="193"/>
        <end position="581"/>
    </location>
</feature>
<dbReference type="PANTHER" id="PTHR31138:SF4">
    <property type="entry name" value="DUF5923 DOMAIN-CONTAINING PROTEIN"/>
    <property type="match status" value="1"/>
</dbReference>
<keyword evidence="4" id="KW-1185">Reference proteome</keyword>
<evidence type="ECO:0000259" key="2">
    <source>
        <dbReference type="Pfam" id="PF19343"/>
    </source>
</evidence>
<dbReference type="GO" id="GO:0008289">
    <property type="term" value="F:lipid binding"/>
    <property type="evidence" value="ECO:0007669"/>
    <property type="project" value="InterPro"/>
</dbReference>
<sequence length="754" mass="84915">MWSSCFKSRRAANNPETQPLLPQYQDDTALQRQVHQKLHTYQIVRALSNGYMPSTEQLVANLRALLVSDFLNPDGSSVSNAGRRFARDGRLWIQLFIEFLQGKNKDDQLQDIIWQVSRSKVSVDTGDIASRALQSKAQADTKAAYESIRTVGSLLLTNEEFRLFVDDLATIGRIVFADTASSLSSTSAEAARKVEPSESQKAAVKDADVKEGEEPPSAEALQHEAQDVASTAVEGIVQTGRDTLESTERNISGKQRDTLISRLKSTISSLRNRPDYSSSVATITHLIQRYGKIYSQVIDSTVSAIEEDVEENAELTRAIRNSWDFLGGFGDRNEWQALEQKFHDLLKHSERDPGFEHLINDTGNAVYNLFTDPAFFDSMDKTMDQLKEQSNDIGSDSDLRGDMNAFLEQLKRTIHSVSEDKGLSKLVAGSRKLGNDVLKAYHEKDTSLSADALHVFLPLLIRSIQHIPIPRLEISVPEMDLLLENVVLEPGHTFHASSFLPYRVLLSTRSDMELRKSHSKQATTKMTNIMTVTMNGLNISAHEFGYWIRVHAPPFLPFFGDEGIASFALDQRGIDISFDLEIGRERIEQLVSVQGIRVHIHKLEYNIQKGTWSFLWWIVRPVLKHMVRRVLEKKIAEQIVAVMHVVNRELVFARERLRATRIADPDDLFTFVRAVLARLTPQPDPDVYTRVGVDAQREGVFKDLYTPASVMKLWHAEGERAGEAIEDGDQSGGVGLTWRNDIFNVVNPRPVPLR</sequence>
<dbReference type="SUPFAM" id="SSF55394">
    <property type="entry name" value="Bactericidal permeability-increasing protein, BPI"/>
    <property type="match status" value="1"/>
</dbReference>
<dbReference type="EMBL" id="PDNA01000021">
    <property type="protein sequence ID" value="PGH23682.1"/>
    <property type="molecule type" value="Genomic_DNA"/>
</dbReference>